<comment type="caution">
    <text evidence="3">The sequence shown here is derived from an EMBL/GenBank/DDBJ whole genome shotgun (WGS) entry which is preliminary data.</text>
</comment>
<dbReference type="SUPFAM" id="SSF56801">
    <property type="entry name" value="Acetyl-CoA synthetase-like"/>
    <property type="match status" value="1"/>
</dbReference>
<evidence type="ECO:0000313" key="3">
    <source>
        <dbReference type="EMBL" id="TPE61414.1"/>
    </source>
</evidence>
<dbReference type="InterPro" id="IPR000873">
    <property type="entry name" value="AMP-dep_synth/lig_dom"/>
</dbReference>
<sequence length="533" mass="56028">MLSFGQILSALGGRLGDAPALIHGDEVVSWSDYDRKTNALANAFLAAGAQAGDRVAHLMRNSPAYLLTTGAAFKARLVHVNVNYRYTGEELAYILDNSDSAVVVYDAEFAEVLETIRPRLPGVKLWLQVGGTPPHWAQDFDAVANGPSAPVQADHSADDMLFIYTGGTTGMPKGVMWDQAALWTVLGGGAPLPGMPAPDSLEAHIAAVEAGAARRKVLALPPLMHGTGLLMGIYAMALGGTVITAASRNFDAAEALKLSELHSPDVLVIVGDAFARPLLRAIEGGEGRLGQVGMMISSGTMWSPEIKAGLLGHCPTMICYDSYGSSEGLGYGASVSTAANADAPTRFLHDAGTVLVEIDEATGEKRIITEHGVPGRIARTGLIPRGYWKDPVKSAATFITIGSQRYTMPGDFGVLEADGSIVLLGRGSQCINSGGEKIFPEEVEETLKTHAAIEDALVFGVKDEKWGQAVTAVVEARTAVTEAELIAHVKANLAAYKAPKHVVIAPKCPRAPNGKADYDAARKLAEDAAVKAA</sequence>
<dbReference type="InterPro" id="IPR045851">
    <property type="entry name" value="AMP-bd_C_sf"/>
</dbReference>
<protein>
    <submittedName>
        <fullName evidence="3">AMP-binding protein</fullName>
    </submittedName>
</protein>
<dbReference type="PROSITE" id="PS00455">
    <property type="entry name" value="AMP_BINDING"/>
    <property type="match status" value="1"/>
</dbReference>
<keyword evidence="4" id="KW-1185">Reference proteome</keyword>
<accession>A0A501XMC2</accession>
<proteinExistence type="predicted"/>
<dbReference type="Gene3D" id="3.40.50.12780">
    <property type="entry name" value="N-terminal domain of ligase-like"/>
    <property type="match status" value="1"/>
</dbReference>
<name>A0A501XMC2_9SPHN</name>
<dbReference type="InterPro" id="IPR042099">
    <property type="entry name" value="ANL_N_sf"/>
</dbReference>
<feature type="domain" description="AMP-binding enzyme C-terminal" evidence="2">
    <location>
        <begin position="442"/>
        <end position="515"/>
    </location>
</feature>
<gene>
    <name evidence="3" type="ORF">FJQ54_08705</name>
</gene>
<dbReference type="EMBL" id="VFSU01000023">
    <property type="protein sequence ID" value="TPE61414.1"/>
    <property type="molecule type" value="Genomic_DNA"/>
</dbReference>
<dbReference type="Pfam" id="PF13193">
    <property type="entry name" value="AMP-binding_C"/>
    <property type="match status" value="1"/>
</dbReference>
<reference evidence="3 4" key="1">
    <citation type="submission" date="2019-06" db="EMBL/GenBank/DDBJ databases">
        <authorList>
            <person name="Lee I."/>
            <person name="Jang G.I."/>
            <person name="Hwang C.Y."/>
        </authorList>
    </citation>
    <scope>NUCLEOTIDE SEQUENCE [LARGE SCALE GENOMIC DNA]</scope>
    <source>
        <strain evidence="3 4">PAMC 28131</strain>
    </source>
</reference>
<dbReference type="InterPro" id="IPR025110">
    <property type="entry name" value="AMP-bd_C"/>
</dbReference>
<dbReference type="PANTHER" id="PTHR43767:SF1">
    <property type="entry name" value="NONRIBOSOMAL PEPTIDE SYNTHASE PES1 (EUROFUNG)-RELATED"/>
    <property type="match status" value="1"/>
</dbReference>
<dbReference type="Proteomes" id="UP000319897">
    <property type="component" value="Unassembled WGS sequence"/>
</dbReference>
<feature type="domain" description="AMP-dependent synthetase/ligase" evidence="1">
    <location>
        <begin position="15"/>
        <end position="377"/>
    </location>
</feature>
<dbReference type="InterPro" id="IPR050237">
    <property type="entry name" value="ATP-dep_AMP-bd_enzyme"/>
</dbReference>
<dbReference type="RefSeq" id="WP_140928031.1">
    <property type="nucleotide sequence ID" value="NZ_VFSU01000023.1"/>
</dbReference>
<organism evidence="3 4">
    <name type="scientific">Sandaracinobacter neustonicus</name>
    <dbReference type="NCBI Taxonomy" id="1715348"/>
    <lineage>
        <taxon>Bacteria</taxon>
        <taxon>Pseudomonadati</taxon>
        <taxon>Pseudomonadota</taxon>
        <taxon>Alphaproteobacteria</taxon>
        <taxon>Sphingomonadales</taxon>
        <taxon>Sphingosinicellaceae</taxon>
        <taxon>Sandaracinobacter</taxon>
    </lineage>
</organism>
<dbReference type="OrthoDB" id="7415522at2"/>
<evidence type="ECO:0000259" key="2">
    <source>
        <dbReference type="Pfam" id="PF13193"/>
    </source>
</evidence>
<dbReference type="NCBIfam" id="NF005863">
    <property type="entry name" value="PRK07798.1"/>
    <property type="match status" value="1"/>
</dbReference>
<dbReference type="InterPro" id="IPR020845">
    <property type="entry name" value="AMP-binding_CS"/>
</dbReference>
<dbReference type="GO" id="GO:0016878">
    <property type="term" value="F:acid-thiol ligase activity"/>
    <property type="evidence" value="ECO:0007669"/>
    <property type="project" value="UniProtKB-ARBA"/>
</dbReference>
<evidence type="ECO:0000259" key="1">
    <source>
        <dbReference type="Pfam" id="PF00501"/>
    </source>
</evidence>
<dbReference type="AlphaFoldDB" id="A0A501XMC2"/>
<dbReference type="PANTHER" id="PTHR43767">
    <property type="entry name" value="LONG-CHAIN-FATTY-ACID--COA LIGASE"/>
    <property type="match status" value="1"/>
</dbReference>
<evidence type="ECO:0000313" key="4">
    <source>
        <dbReference type="Proteomes" id="UP000319897"/>
    </source>
</evidence>
<dbReference type="Gene3D" id="3.30.300.30">
    <property type="match status" value="1"/>
</dbReference>
<dbReference type="Pfam" id="PF00501">
    <property type="entry name" value="AMP-binding"/>
    <property type="match status" value="1"/>
</dbReference>